<sequence>MATKFSRADKGRQKESQKKRQDKIKSIKKNCEGAQFRFRISDTFKEFHIKLFVMQKLWIKNNTERNVDKA</sequence>
<accession>A0A1J1IVD9</accession>
<gene>
    <name evidence="2" type="ORF">CLUMA_CG016721</name>
</gene>
<evidence type="ECO:0000313" key="3">
    <source>
        <dbReference type="Proteomes" id="UP000183832"/>
    </source>
</evidence>
<dbReference type="Proteomes" id="UP000183832">
    <property type="component" value="Unassembled WGS sequence"/>
</dbReference>
<proteinExistence type="predicted"/>
<feature type="region of interest" description="Disordered" evidence="1">
    <location>
        <begin position="1"/>
        <end position="26"/>
    </location>
</feature>
<evidence type="ECO:0000256" key="1">
    <source>
        <dbReference type="SAM" id="MobiDB-lite"/>
    </source>
</evidence>
<name>A0A1J1IVD9_9DIPT</name>
<reference evidence="2 3" key="1">
    <citation type="submission" date="2015-04" db="EMBL/GenBank/DDBJ databases">
        <authorList>
            <person name="Syromyatnikov M.Y."/>
            <person name="Popov V.N."/>
        </authorList>
    </citation>
    <scope>NUCLEOTIDE SEQUENCE [LARGE SCALE GENOMIC DNA]</scope>
</reference>
<protein>
    <submittedName>
        <fullName evidence="2">CLUMA_CG016721, isoform A</fullName>
    </submittedName>
</protein>
<organism evidence="2 3">
    <name type="scientific">Clunio marinus</name>
    <dbReference type="NCBI Taxonomy" id="568069"/>
    <lineage>
        <taxon>Eukaryota</taxon>
        <taxon>Metazoa</taxon>
        <taxon>Ecdysozoa</taxon>
        <taxon>Arthropoda</taxon>
        <taxon>Hexapoda</taxon>
        <taxon>Insecta</taxon>
        <taxon>Pterygota</taxon>
        <taxon>Neoptera</taxon>
        <taxon>Endopterygota</taxon>
        <taxon>Diptera</taxon>
        <taxon>Nematocera</taxon>
        <taxon>Chironomoidea</taxon>
        <taxon>Chironomidae</taxon>
        <taxon>Clunio</taxon>
    </lineage>
</organism>
<dbReference type="AlphaFoldDB" id="A0A1J1IVD9"/>
<evidence type="ECO:0000313" key="2">
    <source>
        <dbReference type="EMBL" id="CRL03110.1"/>
    </source>
</evidence>
<dbReference type="EMBL" id="CVRI01000059">
    <property type="protein sequence ID" value="CRL03110.1"/>
    <property type="molecule type" value="Genomic_DNA"/>
</dbReference>
<keyword evidence="3" id="KW-1185">Reference proteome</keyword>